<dbReference type="Pfam" id="PF07332">
    <property type="entry name" value="Phage_holin_3_6"/>
    <property type="match status" value="1"/>
</dbReference>
<evidence type="ECO:0008006" key="5">
    <source>
        <dbReference type="Google" id="ProtNLM"/>
    </source>
</evidence>
<feature type="region of interest" description="Disordered" evidence="2">
    <location>
        <begin position="1"/>
        <end position="32"/>
    </location>
</feature>
<evidence type="ECO:0000256" key="2">
    <source>
        <dbReference type="SAM" id="MobiDB-lite"/>
    </source>
</evidence>
<evidence type="ECO:0000256" key="3">
    <source>
        <dbReference type="SAM" id="Phobius"/>
    </source>
</evidence>
<reference evidence="4" key="1">
    <citation type="submission" date="2020-02" db="EMBL/GenBank/DDBJ databases">
        <authorList>
            <person name="Meier V. D."/>
        </authorList>
    </citation>
    <scope>NUCLEOTIDE SEQUENCE</scope>
    <source>
        <strain evidence="4">AVDCRST_MAG38</strain>
    </source>
</reference>
<gene>
    <name evidence="4" type="ORF">AVDCRST_MAG38-2040</name>
</gene>
<feature type="transmembrane region" description="Helical" evidence="3">
    <location>
        <begin position="87"/>
        <end position="111"/>
    </location>
</feature>
<protein>
    <recommendedName>
        <fullName evidence="5">Integral membrane protein</fullName>
    </recommendedName>
</protein>
<proteinExistence type="predicted"/>
<keyword evidence="3" id="KW-0812">Transmembrane</keyword>
<evidence type="ECO:0000256" key="1">
    <source>
        <dbReference type="SAM" id="Coils"/>
    </source>
</evidence>
<feature type="coiled-coil region" evidence="1">
    <location>
        <begin position="53"/>
        <end position="80"/>
    </location>
</feature>
<accession>A0A6J4RZI4</accession>
<feature type="compositionally biased region" description="Low complexity" evidence="2">
    <location>
        <begin position="9"/>
        <end position="24"/>
    </location>
</feature>
<evidence type="ECO:0000313" key="4">
    <source>
        <dbReference type="EMBL" id="CAA9481287.1"/>
    </source>
</evidence>
<keyword evidence="3" id="KW-1133">Transmembrane helix</keyword>
<dbReference type="InterPro" id="IPR009937">
    <property type="entry name" value="Phage_holin_3_6"/>
</dbReference>
<keyword evidence="1" id="KW-0175">Coiled coil</keyword>
<organism evidence="4">
    <name type="scientific">uncultured Solirubrobacteraceae bacterium</name>
    <dbReference type="NCBI Taxonomy" id="1162706"/>
    <lineage>
        <taxon>Bacteria</taxon>
        <taxon>Bacillati</taxon>
        <taxon>Actinomycetota</taxon>
        <taxon>Thermoleophilia</taxon>
        <taxon>Solirubrobacterales</taxon>
        <taxon>Solirubrobacteraceae</taxon>
        <taxon>environmental samples</taxon>
    </lineage>
</organism>
<keyword evidence="3" id="KW-0472">Membrane</keyword>
<sequence length="183" mass="19307">MSAHDPDIGAVPAGAAPRGGAAQGDTLPPEDLRERSLPDLVKQLTDQTTTLIKQEIELAKAEARETVDTAKAEMTDKAKEAGKGAGMLGAAGVIGLLAGIAFTAFLILVLALFLPDWLAALIVTVIYAAIAAVLALRGKKQLQEIEPAPKQTIETAKDAQQQSIDSVKEDIEWAKTQSRSAKR</sequence>
<dbReference type="AlphaFoldDB" id="A0A6J4RZI4"/>
<feature type="transmembrane region" description="Helical" evidence="3">
    <location>
        <begin position="117"/>
        <end position="136"/>
    </location>
</feature>
<name>A0A6J4RZI4_9ACTN</name>
<dbReference type="EMBL" id="CADCVJ010000172">
    <property type="protein sequence ID" value="CAA9481287.1"/>
    <property type="molecule type" value="Genomic_DNA"/>
</dbReference>